<keyword evidence="5 9" id="KW-0378">Hydrolase</keyword>
<feature type="chain" id="PRO_5043007610" description="Probable aspartic-type endopeptidase OPSB" evidence="11">
    <location>
        <begin position="22"/>
        <end position="479"/>
    </location>
</feature>
<keyword evidence="2 9" id="KW-0645">Protease</keyword>
<organism evidence="13 14">
    <name type="scientific">Triangularia setosa</name>
    <dbReference type="NCBI Taxonomy" id="2587417"/>
    <lineage>
        <taxon>Eukaryota</taxon>
        <taxon>Fungi</taxon>
        <taxon>Dikarya</taxon>
        <taxon>Ascomycota</taxon>
        <taxon>Pezizomycotina</taxon>
        <taxon>Sordariomycetes</taxon>
        <taxon>Sordariomycetidae</taxon>
        <taxon>Sordariales</taxon>
        <taxon>Podosporaceae</taxon>
        <taxon>Triangularia</taxon>
    </lineage>
</organism>
<dbReference type="InterPro" id="IPR033121">
    <property type="entry name" value="PEPTIDASE_A1"/>
</dbReference>
<feature type="signal peptide" evidence="11">
    <location>
        <begin position="1"/>
        <end position="21"/>
    </location>
</feature>
<evidence type="ECO:0000256" key="8">
    <source>
        <dbReference type="PIRSR" id="PIRSR601461-1"/>
    </source>
</evidence>
<feature type="active site" evidence="8">
    <location>
        <position position="95"/>
    </location>
</feature>
<dbReference type="Proteomes" id="UP001302321">
    <property type="component" value="Unassembled WGS sequence"/>
</dbReference>
<evidence type="ECO:0000256" key="2">
    <source>
        <dbReference type="ARBA" id="ARBA00022670"/>
    </source>
</evidence>
<feature type="domain" description="Peptidase A1" evidence="12">
    <location>
        <begin position="77"/>
        <end position="406"/>
    </location>
</feature>
<keyword evidence="3 11" id="KW-0732">Signal</keyword>
<dbReference type="PROSITE" id="PS00141">
    <property type="entry name" value="ASP_PROTEASE"/>
    <property type="match status" value="1"/>
</dbReference>
<dbReference type="InterPro" id="IPR021109">
    <property type="entry name" value="Peptidase_aspartic_dom_sf"/>
</dbReference>
<comment type="similarity">
    <text evidence="1 9">Belongs to the peptidase A1 family.</text>
</comment>
<dbReference type="EMBL" id="MU866213">
    <property type="protein sequence ID" value="KAK4175965.1"/>
    <property type="molecule type" value="Genomic_DNA"/>
</dbReference>
<dbReference type="InterPro" id="IPR033876">
    <property type="entry name" value="SAP-like"/>
</dbReference>
<evidence type="ECO:0000256" key="11">
    <source>
        <dbReference type="SAM" id="SignalP"/>
    </source>
</evidence>
<evidence type="ECO:0000313" key="14">
    <source>
        <dbReference type="Proteomes" id="UP001302321"/>
    </source>
</evidence>
<dbReference type="PANTHER" id="PTHR47966">
    <property type="entry name" value="BETA-SITE APP-CLEAVING ENZYME, ISOFORM A-RELATED"/>
    <property type="match status" value="1"/>
</dbReference>
<evidence type="ECO:0000256" key="4">
    <source>
        <dbReference type="ARBA" id="ARBA00022750"/>
    </source>
</evidence>
<comment type="caution">
    <text evidence="13">The sequence shown here is derived from an EMBL/GenBank/DDBJ whole genome shotgun (WGS) entry which is preliminary data.</text>
</comment>
<reference evidence="13" key="1">
    <citation type="journal article" date="2023" name="Mol. Phylogenet. Evol.">
        <title>Genome-scale phylogeny and comparative genomics of the fungal order Sordariales.</title>
        <authorList>
            <person name="Hensen N."/>
            <person name="Bonometti L."/>
            <person name="Westerberg I."/>
            <person name="Brannstrom I.O."/>
            <person name="Guillou S."/>
            <person name="Cros-Aarteil S."/>
            <person name="Calhoun S."/>
            <person name="Haridas S."/>
            <person name="Kuo A."/>
            <person name="Mondo S."/>
            <person name="Pangilinan J."/>
            <person name="Riley R."/>
            <person name="LaButti K."/>
            <person name="Andreopoulos B."/>
            <person name="Lipzen A."/>
            <person name="Chen C."/>
            <person name="Yan M."/>
            <person name="Daum C."/>
            <person name="Ng V."/>
            <person name="Clum A."/>
            <person name="Steindorff A."/>
            <person name="Ohm R.A."/>
            <person name="Martin F."/>
            <person name="Silar P."/>
            <person name="Natvig D.O."/>
            <person name="Lalanne C."/>
            <person name="Gautier V."/>
            <person name="Ament-Velasquez S.L."/>
            <person name="Kruys A."/>
            <person name="Hutchinson M.I."/>
            <person name="Powell A.J."/>
            <person name="Barry K."/>
            <person name="Miller A.N."/>
            <person name="Grigoriev I.V."/>
            <person name="Debuchy R."/>
            <person name="Gladieux P."/>
            <person name="Hiltunen Thoren M."/>
            <person name="Johannesson H."/>
        </authorList>
    </citation>
    <scope>NUCLEOTIDE SEQUENCE</scope>
    <source>
        <strain evidence="13">CBS 892.96</strain>
    </source>
</reference>
<evidence type="ECO:0000256" key="6">
    <source>
        <dbReference type="ARBA" id="ARBA00067536"/>
    </source>
</evidence>
<feature type="region of interest" description="Disordered" evidence="10">
    <location>
        <begin position="24"/>
        <end position="58"/>
    </location>
</feature>
<gene>
    <name evidence="13" type="ORF">QBC36DRAFT_15926</name>
</gene>
<dbReference type="InterPro" id="IPR001461">
    <property type="entry name" value="Aspartic_peptidase_A1"/>
</dbReference>
<sequence length="479" mass="50896">MKTATFLAVAAALAAHTTVDALSLPSTTPTQQRRDGSGPRVVGMDIERRTPKSPLHRDKLRKRGSVEVDLDNQKTLYFINGTVGTPPISLRLHLDTGSSDLWVNTASSSLCLQPSAPCKYAGTYSANSSSTYEYVGSWFNISYVDGSGASGDYVSDTVTLGDAALNRLQFGIGYSSNNAQGILGIGYPVNEVQVGRAEMKPYNNFPAQMVAEGLIQTNAYSLWLNDLDANTGSILFGGVDTEKFIPPLYSLPVESEAGVYAEFMITLTKLALGSAQISDDLALAVLLDTGSSLTYLPDSMVQDIFNLVNAQYDPNSNAAYVPCSLANDNSTLLSFTFTSPTINVEMNELVLDLVTSSGKRPVFSDGTEACLFGIAPAGEGTNVLGDTFLRSAYVVYDLENNEISLAATRFNSTRTEVMEIARGQGGVPGATRVENPVKATEGLHGPNSLGAISAGVKKNILEVGVVWVMAVMVGGILMV</sequence>
<evidence type="ECO:0000256" key="3">
    <source>
        <dbReference type="ARBA" id="ARBA00022729"/>
    </source>
</evidence>
<evidence type="ECO:0000256" key="9">
    <source>
        <dbReference type="RuleBase" id="RU000454"/>
    </source>
</evidence>
<dbReference type="PROSITE" id="PS51767">
    <property type="entry name" value="PEPTIDASE_A1"/>
    <property type="match status" value="1"/>
</dbReference>
<dbReference type="GO" id="GO:0006508">
    <property type="term" value="P:proteolysis"/>
    <property type="evidence" value="ECO:0007669"/>
    <property type="project" value="UniProtKB-KW"/>
</dbReference>
<dbReference type="Pfam" id="PF00026">
    <property type="entry name" value="Asp"/>
    <property type="match status" value="1"/>
</dbReference>
<dbReference type="FunFam" id="2.40.70.10:FF:000011">
    <property type="entry name" value="Aspartic protease"/>
    <property type="match status" value="1"/>
</dbReference>
<reference evidence="13" key="2">
    <citation type="submission" date="2023-05" db="EMBL/GenBank/DDBJ databases">
        <authorList>
            <consortium name="Lawrence Berkeley National Laboratory"/>
            <person name="Steindorff A."/>
            <person name="Hensen N."/>
            <person name="Bonometti L."/>
            <person name="Westerberg I."/>
            <person name="Brannstrom I.O."/>
            <person name="Guillou S."/>
            <person name="Cros-Aarteil S."/>
            <person name="Calhoun S."/>
            <person name="Haridas S."/>
            <person name="Kuo A."/>
            <person name="Mondo S."/>
            <person name="Pangilinan J."/>
            <person name="Riley R."/>
            <person name="Labutti K."/>
            <person name="Andreopoulos B."/>
            <person name="Lipzen A."/>
            <person name="Chen C."/>
            <person name="Yanf M."/>
            <person name="Daum C."/>
            <person name="Ng V."/>
            <person name="Clum A."/>
            <person name="Ohm R."/>
            <person name="Martin F."/>
            <person name="Silar P."/>
            <person name="Natvig D."/>
            <person name="Lalanne C."/>
            <person name="Gautier V."/>
            <person name="Ament-Velasquez S.L."/>
            <person name="Kruys A."/>
            <person name="Hutchinson M.I."/>
            <person name="Powell A.J."/>
            <person name="Barry K."/>
            <person name="Miller A.N."/>
            <person name="Grigoriev I.V."/>
            <person name="Debuchy R."/>
            <person name="Gladieux P."/>
            <person name="Thoren M.H."/>
            <person name="Johannesson H."/>
        </authorList>
    </citation>
    <scope>NUCLEOTIDE SEQUENCE</scope>
    <source>
        <strain evidence="13">CBS 892.96</strain>
    </source>
</reference>
<dbReference type="PRINTS" id="PR00792">
    <property type="entry name" value="PEPSIN"/>
</dbReference>
<evidence type="ECO:0000256" key="1">
    <source>
        <dbReference type="ARBA" id="ARBA00007447"/>
    </source>
</evidence>
<dbReference type="Gene3D" id="2.40.70.10">
    <property type="entry name" value="Acid Proteases"/>
    <property type="match status" value="2"/>
</dbReference>
<evidence type="ECO:0000313" key="13">
    <source>
        <dbReference type="EMBL" id="KAK4175965.1"/>
    </source>
</evidence>
<proteinExistence type="inferred from homology"/>
<evidence type="ECO:0000256" key="7">
    <source>
        <dbReference type="ARBA" id="ARBA00068059"/>
    </source>
</evidence>
<dbReference type="InterPro" id="IPR001969">
    <property type="entry name" value="Aspartic_peptidase_AS"/>
</dbReference>
<feature type="active site" evidence="8">
    <location>
        <position position="288"/>
    </location>
</feature>
<evidence type="ECO:0000256" key="5">
    <source>
        <dbReference type="ARBA" id="ARBA00022801"/>
    </source>
</evidence>
<dbReference type="AlphaFoldDB" id="A0AAN6W667"/>
<protein>
    <recommendedName>
        <fullName evidence="7">Probable aspartic-type endopeptidase OPSB</fullName>
    </recommendedName>
    <alternativeName>
        <fullName evidence="6">Probable aspartic-type endopeptidase opsB</fullName>
    </alternativeName>
</protein>
<dbReference type="PANTHER" id="PTHR47966:SF65">
    <property type="entry name" value="ASPARTIC-TYPE ENDOPEPTIDASE"/>
    <property type="match status" value="1"/>
</dbReference>
<accession>A0AAN6W667</accession>
<name>A0AAN6W667_9PEZI</name>
<evidence type="ECO:0000256" key="10">
    <source>
        <dbReference type="SAM" id="MobiDB-lite"/>
    </source>
</evidence>
<keyword evidence="4 9" id="KW-0064">Aspartyl protease</keyword>
<keyword evidence="14" id="KW-1185">Reference proteome</keyword>
<dbReference type="SUPFAM" id="SSF50630">
    <property type="entry name" value="Acid proteases"/>
    <property type="match status" value="1"/>
</dbReference>
<evidence type="ECO:0000259" key="12">
    <source>
        <dbReference type="PROSITE" id="PS51767"/>
    </source>
</evidence>
<dbReference type="GO" id="GO:0004190">
    <property type="term" value="F:aspartic-type endopeptidase activity"/>
    <property type="evidence" value="ECO:0007669"/>
    <property type="project" value="UniProtKB-KW"/>
</dbReference>
<dbReference type="CDD" id="cd05474">
    <property type="entry name" value="SAP_like"/>
    <property type="match status" value="1"/>
</dbReference>